<evidence type="ECO:0000313" key="1">
    <source>
        <dbReference type="EMBL" id="GFS35670.1"/>
    </source>
</evidence>
<name>A0A8X6JTE1_9ARAC</name>
<protein>
    <submittedName>
        <fullName evidence="1">Uncharacterized protein</fullName>
    </submittedName>
</protein>
<dbReference type="Proteomes" id="UP000886998">
    <property type="component" value="Unassembled WGS sequence"/>
</dbReference>
<dbReference type="PANTHER" id="PTHR47331">
    <property type="entry name" value="PHD-TYPE DOMAIN-CONTAINING PROTEIN"/>
    <property type="match status" value="1"/>
</dbReference>
<accession>A0A8X6JTE1</accession>
<dbReference type="OrthoDB" id="8194935at2759"/>
<proteinExistence type="predicted"/>
<gene>
    <name evidence="1" type="primary">X975_01402</name>
    <name evidence="1" type="ORF">TNIN_301481</name>
</gene>
<dbReference type="Pfam" id="PF05380">
    <property type="entry name" value="Peptidase_A17"/>
    <property type="match status" value="1"/>
</dbReference>
<dbReference type="EMBL" id="BMAV01024737">
    <property type="protein sequence ID" value="GFS35670.1"/>
    <property type="molecule type" value="Genomic_DNA"/>
</dbReference>
<dbReference type="InterPro" id="IPR008042">
    <property type="entry name" value="Retrotrans_Pao"/>
</dbReference>
<keyword evidence="2" id="KW-1185">Reference proteome</keyword>
<comment type="caution">
    <text evidence="1">The sequence shown here is derived from an EMBL/GenBank/DDBJ whole genome shotgun (WGS) entry which is preliminary data.</text>
</comment>
<dbReference type="AlphaFoldDB" id="A0A8X6JTE1"/>
<sequence length="164" mass="18342">MSLMEAKTLKNQLSGILEKGGMQFHRTIGSGSRKGKDLHVESLESSNRLINQLLTERAKEWHWFLEDFNSVSSICIGRCIVHPQATRLEPHGFADASKKCYGAVIYCHSQSTNGATKVKLVTSKSRVAHVKSVTTLWLELCVLLAKLMKRVETALQMKHPVPVE</sequence>
<evidence type="ECO:0000313" key="2">
    <source>
        <dbReference type="Proteomes" id="UP000886998"/>
    </source>
</evidence>
<reference evidence="1" key="1">
    <citation type="submission" date="2020-08" db="EMBL/GenBank/DDBJ databases">
        <title>Multicomponent nature underlies the extraordinary mechanical properties of spider dragline silk.</title>
        <authorList>
            <person name="Kono N."/>
            <person name="Nakamura H."/>
            <person name="Mori M."/>
            <person name="Yoshida Y."/>
            <person name="Ohtoshi R."/>
            <person name="Malay A.D."/>
            <person name="Moran D.A.P."/>
            <person name="Tomita M."/>
            <person name="Numata K."/>
            <person name="Arakawa K."/>
        </authorList>
    </citation>
    <scope>NUCLEOTIDE SEQUENCE</scope>
</reference>
<organism evidence="1 2">
    <name type="scientific">Trichonephila inaurata madagascariensis</name>
    <dbReference type="NCBI Taxonomy" id="2747483"/>
    <lineage>
        <taxon>Eukaryota</taxon>
        <taxon>Metazoa</taxon>
        <taxon>Ecdysozoa</taxon>
        <taxon>Arthropoda</taxon>
        <taxon>Chelicerata</taxon>
        <taxon>Arachnida</taxon>
        <taxon>Araneae</taxon>
        <taxon>Araneomorphae</taxon>
        <taxon>Entelegynae</taxon>
        <taxon>Araneoidea</taxon>
        <taxon>Nephilidae</taxon>
        <taxon>Trichonephila</taxon>
        <taxon>Trichonephila inaurata</taxon>
    </lineage>
</organism>